<evidence type="ECO:0000313" key="5">
    <source>
        <dbReference type="EMBL" id="QKV20644.1"/>
    </source>
</evidence>
<dbReference type="Proteomes" id="UP000509367">
    <property type="component" value="Chromosome"/>
</dbReference>
<keyword evidence="3" id="KW-0804">Transcription</keyword>
<name>A0A6N1VIR2_9HYPH</name>
<dbReference type="PROSITE" id="PS50995">
    <property type="entry name" value="HTH_MARR_2"/>
    <property type="match status" value="1"/>
</dbReference>
<evidence type="ECO:0000313" key="6">
    <source>
        <dbReference type="Proteomes" id="UP000509367"/>
    </source>
</evidence>
<dbReference type="GO" id="GO:0006950">
    <property type="term" value="P:response to stress"/>
    <property type="evidence" value="ECO:0007669"/>
    <property type="project" value="TreeGrafter"/>
</dbReference>
<dbReference type="InterPro" id="IPR000835">
    <property type="entry name" value="HTH_MarR-typ"/>
</dbReference>
<keyword evidence="1" id="KW-0805">Transcription regulation</keyword>
<sequence length="141" mass="15524">MPGHLIRRLHQVSTQLFLQRMRDAGYDITPVQFAALDTLRHSEGIDQAGLAQAIGKDRATVGAVADRLEQKGLVKRVISSRDKRARELSITREGEAVLDAVSPMVEQMQKEILAGLDDEEYEQFIALAAKAVKAAEAALEE</sequence>
<proteinExistence type="predicted"/>
<evidence type="ECO:0000259" key="4">
    <source>
        <dbReference type="PROSITE" id="PS50995"/>
    </source>
</evidence>
<evidence type="ECO:0000256" key="3">
    <source>
        <dbReference type="ARBA" id="ARBA00023163"/>
    </source>
</evidence>
<dbReference type="Gene3D" id="1.10.10.10">
    <property type="entry name" value="Winged helix-like DNA-binding domain superfamily/Winged helix DNA-binding domain"/>
    <property type="match status" value="1"/>
</dbReference>
<accession>A0A6N1VIR2</accession>
<evidence type="ECO:0000256" key="2">
    <source>
        <dbReference type="ARBA" id="ARBA00023125"/>
    </source>
</evidence>
<dbReference type="InterPro" id="IPR023187">
    <property type="entry name" value="Tscrpt_reg_MarR-type_CS"/>
</dbReference>
<feature type="domain" description="HTH marR-type" evidence="4">
    <location>
        <begin position="2"/>
        <end position="133"/>
    </location>
</feature>
<protein>
    <submittedName>
        <fullName evidence="5">MarR family transcriptional regulator</fullName>
    </submittedName>
</protein>
<dbReference type="InterPro" id="IPR036390">
    <property type="entry name" value="WH_DNA-bd_sf"/>
</dbReference>
<dbReference type="GO" id="GO:0003700">
    <property type="term" value="F:DNA-binding transcription factor activity"/>
    <property type="evidence" value="ECO:0007669"/>
    <property type="project" value="InterPro"/>
</dbReference>
<dbReference type="PRINTS" id="PR00598">
    <property type="entry name" value="HTHMARR"/>
</dbReference>
<reference evidence="5 6" key="1">
    <citation type="submission" date="2020-06" db="EMBL/GenBank/DDBJ databases">
        <title>Oricola thermophila sp. nov. isolated from a tidal sediments.</title>
        <authorList>
            <person name="Kwon K.K."/>
            <person name="Yang S.-H."/>
            <person name="Park M.-J."/>
        </authorList>
    </citation>
    <scope>NUCLEOTIDE SEQUENCE [LARGE SCALE GENOMIC DNA]</scope>
    <source>
        <strain evidence="5 6">MEBiC13590</strain>
    </source>
</reference>
<gene>
    <name evidence="5" type="ORF">HTY61_12235</name>
</gene>
<organism evidence="5 6">
    <name type="scientific">Oricola thermophila</name>
    <dbReference type="NCBI Taxonomy" id="2742145"/>
    <lineage>
        <taxon>Bacteria</taxon>
        <taxon>Pseudomonadati</taxon>
        <taxon>Pseudomonadota</taxon>
        <taxon>Alphaproteobacteria</taxon>
        <taxon>Hyphomicrobiales</taxon>
        <taxon>Ahrensiaceae</taxon>
        <taxon>Oricola</taxon>
    </lineage>
</organism>
<dbReference type="PANTHER" id="PTHR33164">
    <property type="entry name" value="TRANSCRIPTIONAL REGULATOR, MARR FAMILY"/>
    <property type="match status" value="1"/>
</dbReference>
<keyword evidence="6" id="KW-1185">Reference proteome</keyword>
<dbReference type="Pfam" id="PF01047">
    <property type="entry name" value="MarR"/>
    <property type="match status" value="1"/>
</dbReference>
<dbReference type="InterPro" id="IPR039422">
    <property type="entry name" value="MarR/SlyA-like"/>
</dbReference>
<dbReference type="PANTHER" id="PTHR33164:SF95">
    <property type="entry name" value="TRANSCRIPTIONAL REGULATOR"/>
    <property type="match status" value="1"/>
</dbReference>
<dbReference type="InterPro" id="IPR036388">
    <property type="entry name" value="WH-like_DNA-bd_sf"/>
</dbReference>
<dbReference type="PROSITE" id="PS01117">
    <property type="entry name" value="HTH_MARR_1"/>
    <property type="match status" value="1"/>
</dbReference>
<dbReference type="KEGG" id="orm:HTY61_12235"/>
<evidence type="ECO:0000256" key="1">
    <source>
        <dbReference type="ARBA" id="ARBA00023015"/>
    </source>
</evidence>
<dbReference type="AlphaFoldDB" id="A0A6N1VIR2"/>
<dbReference type="SMART" id="SM00347">
    <property type="entry name" value="HTH_MARR"/>
    <property type="match status" value="1"/>
</dbReference>
<dbReference type="SUPFAM" id="SSF46785">
    <property type="entry name" value="Winged helix' DNA-binding domain"/>
    <property type="match status" value="1"/>
</dbReference>
<dbReference type="EMBL" id="CP054836">
    <property type="protein sequence ID" value="QKV20644.1"/>
    <property type="molecule type" value="Genomic_DNA"/>
</dbReference>
<keyword evidence="2" id="KW-0238">DNA-binding</keyword>
<dbReference type="GO" id="GO:0003677">
    <property type="term" value="F:DNA binding"/>
    <property type="evidence" value="ECO:0007669"/>
    <property type="project" value="UniProtKB-KW"/>
</dbReference>